<evidence type="ECO:0000256" key="1">
    <source>
        <dbReference type="SAM" id="MobiDB-lite"/>
    </source>
</evidence>
<comment type="caution">
    <text evidence="2">The sequence shown here is derived from an EMBL/GenBank/DDBJ whole genome shotgun (WGS) entry which is preliminary data.</text>
</comment>
<dbReference type="RefSeq" id="XP_056516172.1">
    <property type="nucleotide sequence ID" value="XM_056651322.1"/>
</dbReference>
<evidence type="ECO:0000313" key="2">
    <source>
        <dbReference type="EMBL" id="KAJ5114980.1"/>
    </source>
</evidence>
<feature type="region of interest" description="Disordered" evidence="1">
    <location>
        <begin position="367"/>
        <end position="394"/>
    </location>
</feature>
<gene>
    <name evidence="2" type="ORF">NUU61_000739</name>
</gene>
<reference evidence="2" key="1">
    <citation type="submission" date="2022-11" db="EMBL/GenBank/DDBJ databases">
        <authorList>
            <person name="Petersen C."/>
        </authorList>
    </citation>
    <scope>NUCLEOTIDE SEQUENCE</scope>
    <source>
        <strain evidence="2">IBT 34128</strain>
    </source>
</reference>
<name>A0A9W9GBH2_9EURO</name>
<protein>
    <submittedName>
        <fullName evidence="2">Uncharacterized protein</fullName>
    </submittedName>
</protein>
<feature type="region of interest" description="Disordered" evidence="1">
    <location>
        <begin position="515"/>
        <end position="547"/>
    </location>
</feature>
<dbReference type="OrthoDB" id="2537141at2759"/>
<evidence type="ECO:0000313" key="3">
    <source>
        <dbReference type="Proteomes" id="UP001141434"/>
    </source>
</evidence>
<sequence>MPGKGPCQESAEHGAVRPPRGELQDVPTENPRAPNRLVEPIRESLVRDTEPQEPIPHKRARHEYERRPRHKTREDRYDYKAPGSGAGIRQKSNKEKKKRPRRRKNIMHDELRAANVTQERLTLRHTANLGFFNKGRSSSSAKPHEAVPDLVFSEMNFLSRTGHGLNHSTMVIESQKPKTEDGKVHQRQQLPSALPRLIPPNDTSGTPHFFAPSDSQCRETQMGVHEPWQVPRDLQHEKNKKVEAPQSATPYTWSGSNIGESQRDRIMDLYLLDLLHAGLHTQRIGDDDTATSRGKRYLKLEELKGILEERKACWGSGCVEEDSSSNGFSMKFLERSQPFNNLPEIGFNGDLPHAPHSTQRMPEYCTEEGQLGSNGGGNVPTERTGLSPALEPADTAKCEEQTLTSLAHGRKKNDPQIPLTMAADLIQVGADDDEVFYRTLDAAYRTIVSTGDKDQDFGQCHSNSAAPPRLSGIETDSQPNALLDSLTLSLLGFADTTWRQVYDYPDHPVLIDPHSLHEGLEKGPTVSTQRRPSSFLPPEENVEQSPGWARTATTLTASYPWPLGFWRQNKLY</sequence>
<organism evidence="2 3">
    <name type="scientific">Penicillium alfredii</name>
    <dbReference type="NCBI Taxonomy" id="1506179"/>
    <lineage>
        <taxon>Eukaryota</taxon>
        <taxon>Fungi</taxon>
        <taxon>Dikarya</taxon>
        <taxon>Ascomycota</taxon>
        <taxon>Pezizomycotina</taxon>
        <taxon>Eurotiomycetes</taxon>
        <taxon>Eurotiomycetidae</taxon>
        <taxon>Eurotiales</taxon>
        <taxon>Aspergillaceae</taxon>
        <taxon>Penicillium</taxon>
    </lineage>
</organism>
<feature type="compositionally biased region" description="Basic residues" evidence="1">
    <location>
        <begin position="94"/>
        <end position="105"/>
    </location>
</feature>
<feature type="region of interest" description="Disordered" evidence="1">
    <location>
        <begin position="452"/>
        <end position="477"/>
    </location>
</feature>
<feature type="region of interest" description="Disordered" evidence="1">
    <location>
        <begin position="1"/>
        <end position="107"/>
    </location>
</feature>
<feature type="compositionally biased region" description="Basic and acidic residues" evidence="1">
    <location>
        <begin position="62"/>
        <end position="79"/>
    </location>
</feature>
<dbReference type="Proteomes" id="UP001141434">
    <property type="component" value="Unassembled WGS sequence"/>
</dbReference>
<feature type="compositionally biased region" description="Basic and acidic residues" evidence="1">
    <location>
        <begin position="39"/>
        <end position="50"/>
    </location>
</feature>
<feature type="compositionally biased region" description="Basic and acidic residues" evidence="1">
    <location>
        <begin position="10"/>
        <end position="23"/>
    </location>
</feature>
<keyword evidence="3" id="KW-1185">Reference proteome</keyword>
<accession>A0A9W9GBH2</accession>
<dbReference type="EMBL" id="JAPMSZ010000001">
    <property type="protein sequence ID" value="KAJ5114980.1"/>
    <property type="molecule type" value="Genomic_DNA"/>
</dbReference>
<dbReference type="GeneID" id="81390490"/>
<reference evidence="2" key="2">
    <citation type="journal article" date="2023" name="IMA Fungus">
        <title>Comparative genomic study of the Penicillium genus elucidates a diverse pangenome and 15 lateral gene transfer events.</title>
        <authorList>
            <person name="Petersen C."/>
            <person name="Sorensen T."/>
            <person name="Nielsen M.R."/>
            <person name="Sondergaard T.E."/>
            <person name="Sorensen J.L."/>
            <person name="Fitzpatrick D.A."/>
            <person name="Frisvad J.C."/>
            <person name="Nielsen K.L."/>
        </authorList>
    </citation>
    <scope>NUCLEOTIDE SEQUENCE</scope>
    <source>
        <strain evidence="2">IBT 34128</strain>
    </source>
</reference>
<dbReference type="AlphaFoldDB" id="A0A9W9GBH2"/>
<proteinExistence type="predicted"/>